<name>A0A7W6MWX2_9HYPH</name>
<evidence type="ECO:0000313" key="1">
    <source>
        <dbReference type="EMBL" id="MBB4010638.1"/>
    </source>
</evidence>
<organism evidence="1 2">
    <name type="scientific">Allorhizobium taibaishanense</name>
    <dbReference type="NCBI Taxonomy" id="887144"/>
    <lineage>
        <taxon>Bacteria</taxon>
        <taxon>Pseudomonadati</taxon>
        <taxon>Pseudomonadota</taxon>
        <taxon>Alphaproteobacteria</taxon>
        <taxon>Hyphomicrobiales</taxon>
        <taxon>Rhizobiaceae</taxon>
        <taxon>Rhizobium/Agrobacterium group</taxon>
        <taxon>Allorhizobium</taxon>
    </lineage>
</organism>
<dbReference type="Proteomes" id="UP000544107">
    <property type="component" value="Unassembled WGS sequence"/>
</dbReference>
<dbReference type="EMBL" id="JACIED010000010">
    <property type="protein sequence ID" value="MBB4010638.1"/>
    <property type="molecule type" value="Genomic_DNA"/>
</dbReference>
<reference evidence="1 2" key="1">
    <citation type="submission" date="2020-08" db="EMBL/GenBank/DDBJ databases">
        <title>Genomic Encyclopedia of Type Strains, Phase IV (KMG-IV): sequencing the most valuable type-strain genomes for metagenomic binning, comparative biology and taxonomic classification.</title>
        <authorList>
            <person name="Goeker M."/>
        </authorList>
    </citation>
    <scope>NUCLEOTIDE SEQUENCE [LARGE SCALE GENOMIC DNA]</scope>
    <source>
        <strain evidence="1 2">DSM 100021</strain>
    </source>
</reference>
<evidence type="ECO:0000313" key="2">
    <source>
        <dbReference type="Proteomes" id="UP000544107"/>
    </source>
</evidence>
<comment type="caution">
    <text evidence="1">The sequence shown here is derived from an EMBL/GenBank/DDBJ whole genome shotgun (WGS) entry which is preliminary data.</text>
</comment>
<sequence length="29" mass="3230">MTAFAFKSLTNNEFRIKRGTDSPASALVR</sequence>
<proteinExistence type="predicted"/>
<accession>A0A7W6MWX2</accession>
<protein>
    <submittedName>
        <fullName evidence="1">Uncharacterized protein</fullName>
    </submittedName>
</protein>
<dbReference type="AlphaFoldDB" id="A0A7W6MWX2"/>
<gene>
    <name evidence="1" type="ORF">GGQ71_004940</name>
</gene>